<dbReference type="InterPro" id="IPR036864">
    <property type="entry name" value="Zn2-C6_fun-type_DNA-bd_sf"/>
</dbReference>
<dbReference type="PROSITE" id="PS50048">
    <property type="entry name" value="ZN2_CY6_FUNGAL_2"/>
    <property type="match status" value="1"/>
</dbReference>
<dbReference type="GO" id="GO:0000981">
    <property type="term" value="F:DNA-binding transcription factor activity, RNA polymerase II-specific"/>
    <property type="evidence" value="ECO:0007669"/>
    <property type="project" value="InterPro"/>
</dbReference>
<feature type="region of interest" description="Disordered" evidence="3">
    <location>
        <begin position="119"/>
        <end position="141"/>
    </location>
</feature>
<dbReference type="InterPro" id="IPR001138">
    <property type="entry name" value="Zn2Cys6_DnaBD"/>
</dbReference>
<evidence type="ECO:0000313" key="6">
    <source>
        <dbReference type="Proteomes" id="UP001218218"/>
    </source>
</evidence>
<dbReference type="InterPro" id="IPR050987">
    <property type="entry name" value="AtrR-like"/>
</dbReference>
<dbReference type="CDD" id="cd14686">
    <property type="entry name" value="bZIP"/>
    <property type="match status" value="1"/>
</dbReference>
<dbReference type="PANTHER" id="PTHR46910:SF38">
    <property type="entry name" value="ZN(2)-C6 FUNGAL-TYPE DOMAIN-CONTAINING PROTEIN"/>
    <property type="match status" value="1"/>
</dbReference>
<evidence type="ECO:0000313" key="5">
    <source>
        <dbReference type="EMBL" id="KAJ7364458.1"/>
    </source>
</evidence>
<sequence length="744" mass="83488">MASNDELAVPESTNSVPAQGLTATKQRRPQRSCDFCRHRKTRCDGPQVESDGQCSNCVAFGSTCTYLQPARKRGRKNITAEDLQKENCELKEENASLKAKLQSSLCSACCQVLQFRQSEGDDTPFTSPESDSSSSDPEEPLRDLDCASANLSSRFSQVSIDSTRITYLGPVSSFALADNVMAIKEKYMGRSSLTHARRALFWEILPWERQTYDLRPCYVYPANDLIISLLDLYFTTVHPTIPILHRPSFERSVAEGLHLTDTDFGGTLLSVLAVASRYSHDPRVFVDGITPLSSGWKFASQVRILPKLSPPTIHEVQMYCLLTYFFVGTSATQVAMLYMGLGFRSLRQRGVHRKKPDDNQAPNLENELWKRTFWIFATLEKTVSLCIGRPAGLHADDYDLALPLQVDDDHWGQGFTQPPGKPSQLSYFVFHLRVFEIYRDVLRRLHDPSKSKAPSLNAPDWEQRTVSDFNAAMNDFLTSLPPHLRWDPENPPEGTFFDQSATLHMSYNYILLSIHRPYIKNLIITGSLSFCASAARAIIHTADIWLRKIQRIPLPSLINPVFTSGIILVFNMLQNKRAGLLMGQNEDLVQLATAMEILKFSESRLQPVGRLWELLRELWFMDGPLQLPPTFAPPNHDLPGFIDGDASTDAVPPPHPPSFLGNVPNEYHPLHNQSFDTLSSEPNYSPALRPGMSIEELLASNGEPSSLLDDELMSMWIAAPMDIEDLGAWNAYIESRNIYGGDGN</sequence>
<dbReference type="GO" id="GO:0006351">
    <property type="term" value="P:DNA-templated transcription"/>
    <property type="evidence" value="ECO:0007669"/>
    <property type="project" value="InterPro"/>
</dbReference>
<dbReference type="GO" id="GO:0003677">
    <property type="term" value="F:DNA binding"/>
    <property type="evidence" value="ECO:0007669"/>
    <property type="project" value="InterPro"/>
</dbReference>
<dbReference type="Pfam" id="PF04082">
    <property type="entry name" value="Fungal_trans"/>
    <property type="match status" value="1"/>
</dbReference>
<evidence type="ECO:0000259" key="4">
    <source>
        <dbReference type="PROSITE" id="PS50048"/>
    </source>
</evidence>
<dbReference type="Gene3D" id="4.10.240.10">
    <property type="entry name" value="Zn(2)-C6 fungal-type DNA-binding domain"/>
    <property type="match status" value="1"/>
</dbReference>
<feature type="domain" description="Zn(2)-C6 fungal-type" evidence="4">
    <location>
        <begin position="32"/>
        <end position="66"/>
    </location>
</feature>
<name>A0AAD7APW2_9AGAR</name>
<organism evidence="5 6">
    <name type="scientific">Mycena albidolilacea</name>
    <dbReference type="NCBI Taxonomy" id="1033008"/>
    <lineage>
        <taxon>Eukaryota</taxon>
        <taxon>Fungi</taxon>
        <taxon>Dikarya</taxon>
        <taxon>Basidiomycota</taxon>
        <taxon>Agaricomycotina</taxon>
        <taxon>Agaricomycetes</taxon>
        <taxon>Agaricomycetidae</taxon>
        <taxon>Agaricales</taxon>
        <taxon>Marasmiineae</taxon>
        <taxon>Mycenaceae</taxon>
        <taxon>Mycena</taxon>
    </lineage>
</organism>
<keyword evidence="6" id="KW-1185">Reference proteome</keyword>
<keyword evidence="2" id="KW-0539">Nucleus</keyword>
<proteinExistence type="predicted"/>
<evidence type="ECO:0000256" key="2">
    <source>
        <dbReference type="ARBA" id="ARBA00023242"/>
    </source>
</evidence>
<dbReference type="CDD" id="cd00067">
    <property type="entry name" value="GAL4"/>
    <property type="match status" value="1"/>
</dbReference>
<comment type="caution">
    <text evidence="5">The sequence shown here is derived from an EMBL/GenBank/DDBJ whole genome shotgun (WGS) entry which is preliminary data.</text>
</comment>
<dbReference type="AlphaFoldDB" id="A0AAD7APW2"/>
<dbReference type="Proteomes" id="UP001218218">
    <property type="component" value="Unassembled WGS sequence"/>
</dbReference>
<dbReference type="SUPFAM" id="SSF57701">
    <property type="entry name" value="Zn2/Cys6 DNA-binding domain"/>
    <property type="match status" value="1"/>
</dbReference>
<dbReference type="PROSITE" id="PS00463">
    <property type="entry name" value="ZN2_CY6_FUNGAL_1"/>
    <property type="match status" value="1"/>
</dbReference>
<feature type="region of interest" description="Disordered" evidence="3">
    <location>
        <begin position="1"/>
        <end position="25"/>
    </location>
</feature>
<dbReference type="InterPro" id="IPR007219">
    <property type="entry name" value="XnlR_reg_dom"/>
</dbReference>
<dbReference type="EMBL" id="JARIHO010000003">
    <property type="protein sequence ID" value="KAJ7364458.1"/>
    <property type="molecule type" value="Genomic_DNA"/>
</dbReference>
<reference evidence="5" key="1">
    <citation type="submission" date="2023-03" db="EMBL/GenBank/DDBJ databases">
        <title>Massive genome expansion in bonnet fungi (Mycena s.s.) driven by repeated elements and novel gene families across ecological guilds.</title>
        <authorList>
            <consortium name="Lawrence Berkeley National Laboratory"/>
            <person name="Harder C.B."/>
            <person name="Miyauchi S."/>
            <person name="Viragh M."/>
            <person name="Kuo A."/>
            <person name="Thoen E."/>
            <person name="Andreopoulos B."/>
            <person name="Lu D."/>
            <person name="Skrede I."/>
            <person name="Drula E."/>
            <person name="Henrissat B."/>
            <person name="Morin E."/>
            <person name="Kohler A."/>
            <person name="Barry K."/>
            <person name="LaButti K."/>
            <person name="Morin E."/>
            <person name="Salamov A."/>
            <person name="Lipzen A."/>
            <person name="Mereny Z."/>
            <person name="Hegedus B."/>
            <person name="Baldrian P."/>
            <person name="Stursova M."/>
            <person name="Weitz H."/>
            <person name="Taylor A."/>
            <person name="Grigoriev I.V."/>
            <person name="Nagy L.G."/>
            <person name="Martin F."/>
            <person name="Kauserud H."/>
        </authorList>
    </citation>
    <scope>NUCLEOTIDE SEQUENCE</scope>
    <source>
        <strain evidence="5">CBHHK002</strain>
    </source>
</reference>
<dbReference type="SMART" id="SM00906">
    <property type="entry name" value="Fungal_trans"/>
    <property type="match status" value="1"/>
</dbReference>
<dbReference type="PANTHER" id="PTHR46910">
    <property type="entry name" value="TRANSCRIPTION FACTOR PDR1"/>
    <property type="match status" value="1"/>
</dbReference>
<dbReference type="GO" id="GO:0008270">
    <property type="term" value="F:zinc ion binding"/>
    <property type="evidence" value="ECO:0007669"/>
    <property type="project" value="InterPro"/>
</dbReference>
<dbReference type="Pfam" id="PF00172">
    <property type="entry name" value="Zn_clus"/>
    <property type="match status" value="1"/>
</dbReference>
<evidence type="ECO:0000256" key="3">
    <source>
        <dbReference type="SAM" id="MobiDB-lite"/>
    </source>
</evidence>
<keyword evidence="1" id="KW-0479">Metal-binding</keyword>
<evidence type="ECO:0000256" key="1">
    <source>
        <dbReference type="ARBA" id="ARBA00022723"/>
    </source>
</evidence>
<feature type="compositionally biased region" description="Polar residues" evidence="3">
    <location>
        <begin position="11"/>
        <end position="24"/>
    </location>
</feature>
<protein>
    <submittedName>
        <fullName evidence="5">Fungal-specific transcription factor domain-containing protein</fullName>
    </submittedName>
</protein>
<accession>A0AAD7APW2</accession>
<gene>
    <name evidence="5" type="ORF">DFH08DRAFT_273658</name>
</gene>
<dbReference type="SMART" id="SM00066">
    <property type="entry name" value="GAL4"/>
    <property type="match status" value="1"/>
</dbReference>
<dbReference type="CDD" id="cd12148">
    <property type="entry name" value="fungal_TF_MHR"/>
    <property type="match status" value="1"/>
</dbReference>